<dbReference type="Pfam" id="PF00328">
    <property type="entry name" value="His_Phos_2"/>
    <property type="match status" value="1"/>
</dbReference>
<dbReference type="InterPro" id="IPR029033">
    <property type="entry name" value="His_PPase_superfam"/>
</dbReference>
<dbReference type="SUPFAM" id="SSF53254">
    <property type="entry name" value="Phosphoglycerate mutase-like"/>
    <property type="match status" value="1"/>
</dbReference>
<keyword evidence="3" id="KW-0732">Signal</keyword>
<keyword evidence="1" id="KW-0378">Hydrolase</keyword>
<reference evidence="4 5" key="1">
    <citation type="journal article" date="2022" name="G3 (Bethesda)">
        <title>Enemy or ally: a genomic approach to elucidate the lifestyle of Phyllosticta citrichinaensis.</title>
        <authorList>
            <person name="Buijs V.A."/>
            <person name="Groenewald J.Z."/>
            <person name="Haridas S."/>
            <person name="LaButti K.M."/>
            <person name="Lipzen A."/>
            <person name="Martin F.M."/>
            <person name="Barry K."/>
            <person name="Grigoriev I.V."/>
            <person name="Crous P.W."/>
            <person name="Seidl M.F."/>
        </authorList>
    </citation>
    <scope>NUCLEOTIDE SEQUENCE [LARGE SCALE GENOMIC DNA]</scope>
    <source>
        <strain evidence="4 5">CBS 129764</strain>
    </source>
</reference>
<sequence>MKTTTTLVALVAARGAAASFNVLHHLGGNGQWFEAGPNVFSIDDAPPVGCEVDMTAFASRHGSRYPDKGAYAEWTALAKKIQEAKFSTTAPELQFLSTWEPVLTNPTLQIANLSATGYAELAAMGQNYRARYPDLFPSNDDSFTLWSNLYASSPRVLDSAKLFTRSYLSNTTVNGTIVVLNATAPEAVPGGDSLSPSDACPAFDDNGGGAALDEWEAVYLPPIVARINALLSSASSSPSFSLFNTSDVKIFPYLCGFETQITQRRSPWCDVFTAAEILAYEYAQDLRYWYGHGPGNPVGNVTMAPFLLGVLRRFADGPDAVYDYYSSSSSSSSSDDDCSGGGSSWRPAPLIAAFTNDGPTMQLAAATGVFDDQPPLSGASQALNRTFRASNVVPMRGTVGFERLTCSCEDGASQDGVFVRVLFNGVVYPVAACQDGPGRSCEVEEYAELVRAKLENVGGWGEVCGLSGEDAAVTGEEGSEFLWREVSWGKDVSPSDAL</sequence>
<comment type="caution">
    <text evidence="4">The sequence shown here is derived from an EMBL/GenBank/DDBJ whole genome shotgun (WGS) entry which is preliminary data.</text>
</comment>
<dbReference type="PIRSF" id="PIRSF000894">
    <property type="entry name" value="Acid_phosphatase"/>
    <property type="match status" value="1"/>
</dbReference>
<dbReference type="PANTHER" id="PTHR20963">
    <property type="entry name" value="MULTIPLE INOSITOL POLYPHOSPHATE PHOSPHATASE-RELATED"/>
    <property type="match status" value="1"/>
</dbReference>
<dbReference type="PANTHER" id="PTHR20963:SF23">
    <property type="entry name" value="3-PHYTASE"/>
    <property type="match status" value="1"/>
</dbReference>
<evidence type="ECO:0000313" key="5">
    <source>
        <dbReference type="Proteomes" id="UP001456524"/>
    </source>
</evidence>
<feature type="chain" id="PRO_5045044069" evidence="3">
    <location>
        <begin position="19"/>
        <end position="498"/>
    </location>
</feature>
<gene>
    <name evidence="4" type="ORF">IWX90DRAFT_456598</name>
</gene>
<keyword evidence="5" id="KW-1185">Reference proteome</keyword>
<evidence type="ECO:0000256" key="2">
    <source>
        <dbReference type="ARBA" id="ARBA00023180"/>
    </source>
</evidence>
<dbReference type="Proteomes" id="UP001456524">
    <property type="component" value="Unassembled WGS sequence"/>
</dbReference>
<dbReference type="InterPro" id="IPR000560">
    <property type="entry name" value="His_Pase_clade-2"/>
</dbReference>
<evidence type="ECO:0000256" key="1">
    <source>
        <dbReference type="ARBA" id="ARBA00022801"/>
    </source>
</evidence>
<proteinExistence type="predicted"/>
<protein>
    <submittedName>
        <fullName evidence="4">Acid phosphatase PHO12</fullName>
    </submittedName>
</protein>
<dbReference type="InterPro" id="IPR016274">
    <property type="entry name" value="Histidine_acid_Pase_euk"/>
</dbReference>
<evidence type="ECO:0000256" key="3">
    <source>
        <dbReference type="SAM" id="SignalP"/>
    </source>
</evidence>
<accession>A0ABR1XR70</accession>
<feature type="signal peptide" evidence="3">
    <location>
        <begin position="1"/>
        <end position="18"/>
    </location>
</feature>
<organism evidence="4 5">
    <name type="scientific">Phyllosticta citrichinensis</name>
    <dbReference type="NCBI Taxonomy" id="1130410"/>
    <lineage>
        <taxon>Eukaryota</taxon>
        <taxon>Fungi</taxon>
        <taxon>Dikarya</taxon>
        <taxon>Ascomycota</taxon>
        <taxon>Pezizomycotina</taxon>
        <taxon>Dothideomycetes</taxon>
        <taxon>Dothideomycetes incertae sedis</taxon>
        <taxon>Botryosphaeriales</taxon>
        <taxon>Phyllostictaceae</taxon>
        <taxon>Phyllosticta</taxon>
    </lineage>
</organism>
<name>A0ABR1XR70_9PEZI</name>
<dbReference type="EMBL" id="JBBWUH010000006">
    <property type="protein sequence ID" value="KAK8164132.1"/>
    <property type="molecule type" value="Genomic_DNA"/>
</dbReference>
<dbReference type="CDD" id="cd07061">
    <property type="entry name" value="HP_HAP_like"/>
    <property type="match status" value="1"/>
</dbReference>
<keyword evidence="2" id="KW-0325">Glycoprotein</keyword>
<dbReference type="Gene3D" id="3.40.50.1240">
    <property type="entry name" value="Phosphoglycerate mutase-like"/>
    <property type="match status" value="1"/>
</dbReference>
<evidence type="ECO:0000313" key="4">
    <source>
        <dbReference type="EMBL" id="KAK8164132.1"/>
    </source>
</evidence>